<dbReference type="InterPro" id="IPR035109">
    <property type="entry name" value="ASPR"/>
</dbReference>
<evidence type="ECO:0000313" key="2">
    <source>
        <dbReference type="EMBL" id="VDM82326.1"/>
    </source>
</evidence>
<gene>
    <name evidence="2" type="ORF">SVUK_LOCUS17324</name>
</gene>
<feature type="signal peptide" evidence="1">
    <location>
        <begin position="1"/>
        <end position="20"/>
    </location>
</feature>
<evidence type="ECO:0000313" key="3">
    <source>
        <dbReference type="Proteomes" id="UP000270094"/>
    </source>
</evidence>
<dbReference type="AlphaFoldDB" id="A0A3P7JG01"/>
<evidence type="ECO:0008006" key="4">
    <source>
        <dbReference type="Google" id="ProtNLM"/>
    </source>
</evidence>
<accession>A0A3P7JG01</accession>
<reference evidence="2 3" key="1">
    <citation type="submission" date="2018-11" db="EMBL/GenBank/DDBJ databases">
        <authorList>
            <consortium name="Pathogen Informatics"/>
        </authorList>
    </citation>
    <scope>NUCLEOTIDE SEQUENCE [LARGE SCALE GENOMIC DNA]</scope>
</reference>
<feature type="chain" id="PRO_5017942606" description="SCP domain-containing protein" evidence="1">
    <location>
        <begin position="21"/>
        <end position="142"/>
    </location>
</feature>
<keyword evidence="1" id="KW-0732">Signal</keyword>
<protein>
    <recommendedName>
        <fullName evidence="4">SCP domain-containing protein</fullName>
    </recommendedName>
</protein>
<dbReference type="OrthoDB" id="10631584at2759"/>
<keyword evidence="3" id="KW-1185">Reference proteome</keyword>
<name>A0A3P7JG01_STRVU</name>
<organism evidence="2 3">
    <name type="scientific">Strongylus vulgaris</name>
    <name type="common">Blood worm</name>
    <dbReference type="NCBI Taxonomy" id="40348"/>
    <lineage>
        <taxon>Eukaryota</taxon>
        <taxon>Metazoa</taxon>
        <taxon>Ecdysozoa</taxon>
        <taxon>Nematoda</taxon>
        <taxon>Chromadorea</taxon>
        <taxon>Rhabditida</taxon>
        <taxon>Rhabditina</taxon>
        <taxon>Rhabditomorpha</taxon>
        <taxon>Strongyloidea</taxon>
        <taxon>Strongylidae</taxon>
        <taxon>Strongylus</taxon>
    </lineage>
</organism>
<dbReference type="Proteomes" id="UP000270094">
    <property type="component" value="Unassembled WGS sequence"/>
</dbReference>
<dbReference type="Pfam" id="PF17641">
    <property type="entry name" value="ASPRs"/>
    <property type="match status" value="1"/>
</dbReference>
<dbReference type="EMBL" id="UYYB01117066">
    <property type="protein sequence ID" value="VDM82326.1"/>
    <property type="molecule type" value="Genomic_DNA"/>
</dbReference>
<evidence type="ECO:0000256" key="1">
    <source>
        <dbReference type="SAM" id="SignalP"/>
    </source>
</evidence>
<proteinExistence type="predicted"/>
<sequence>MVALYRYILVFIFIAPAAQASTQLLPKCKDLGKYTLKPRLRETLAIHVLQHPNTLLLGYDCDLEVLAYLFIDSPSPYDIYKHYFGNPIKGFCRNRTSDILTFARAAVDSWKEILQNKIHKKKLFGCNYKKYSRTQKTACVFF</sequence>